<organism evidence="2 3">
    <name type="scientific">Dreissena polymorpha</name>
    <name type="common">Zebra mussel</name>
    <name type="synonym">Mytilus polymorpha</name>
    <dbReference type="NCBI Taxonomy" id="45954"/>
    <lineage>
        <taxon>Eukaryota</taxon>
        <taxon>Metazoa</taxon>
        <taxon>Spiralia</taxon>
        <taxon>Lophotrochozoa</taxon>
        <taxon>Mollusca</taxon>
        <taxon>Bivalvia</taxon>
        <taxon>Autobranchia</taxon>
        <taxon>Heteroconchia</taxon>
        <taxon>Euheterodonta</taxon>
        <taxon>Imparidentia</taxon>
        <taxon>Neoheterodontei</taxon>
        <taxon>Myida</taxon>
        <taxon>Dreissenoidea</taxon>
        <taxon>Dreissenidae</taxon>
        <taxon>Dreissena</taxon>
    </lineage>
</organism>
<dbReference type="Proteomes" id="UP000828390">
    <property type="component" value="Unassembled WGS sequence"/>
</dbReference>
<protein>
    <recommendedName>
        <fullName evidence="4">ZP domain-containing protein</fullName>
    </recommendedName>
</protein>
<dbReference type="AlphaFoldDB" id="A0A9D4BMB4"/>
<feature type="chain" id="PRO_5038822603" description="ZP domain-containing protein" evidence="1">
    <location>
        <begin position="27"/>
        <end position="229"/>
    </location>
</feature>
<gene>
    <name evidence="2" type="ORF">DPMN_085852</name>
</gene>
<accession>A0A9D4BMB4</accession>
<reference evidence="2" key="2">
    <citation type="submission" date="2020-11" db="EMBL/GenBank/DDBJ databases">
        <authorList>
            <person name="McCartney M.A."/>
            <person name="Auch B."/>
            <person name="Kono T."/>
            <person name="Mallez S."/>
            <person name="Becker A."/>
            <person name="Gohl D.M."/>
            <person name="Silverstein K.A.T."/>
            <person name="Koren S."/>
            <person name="Bechman K.B."/>
            <person name="Herman A."/>
            <person name="Abrahante J.E."/>
            <person name="Garbe J."/>
        </authorList>
    </citation>
    <scope>NUCLEOTIDE SEQUENCE</scope>
    <source>
        <strain evidence="2">Duluth1</strain>
        <tissue evidence="2">Whole animal</tissue>
    </source>
</reference>
<evidence type="ECO:0000256" key="1">
    <source>
        <dbReference type="SAM" id="SignalP"/>
    </source>
</evidence>
<sequence>MSDYNVGRSFRNFLVGETLLLSLVNALLPTPLQFENNAHSFRLTVDTPAAIAWINPYYMDATVFFNNVEVGACDLYRGQSYVLSDEILSRVSVNIINGHCQLKIFRASCEDRYIAVKLTGTSHVINASLIVDGCDSKPLDPTFNVEQHEYDVATFSLSENNSDEVTVKPSQVAYFTAQQKNTSVRTATTVPYHTSTGGKITVSKRALFSSVITIVAKRWYHFRAFFDRF</sequence>
<evidence type="ECO:0008006" key="4">
    <source>
        <dbReference type="Google" id="ProtNLM"/>
    </source>
</evidence>
<proteinExistence type="predicted"/>
<keyword evidence="3" id="KW-1185">Reference proteome</keyword>
<evidence type="ECO:0000313" key="3">
    <source>
        <dbReference type="Proteomes" id="UP000828390"/>
    </source>
</evidence>
<dbReference type="EMBL" id="JAIWYP010000016">
    <property type="protein sequence ID" value="KAH3698333.1"/>
    <property type="molecule type" value="Genomic_DNA"/>
</dbReference>
<feature type="signal peptide" evidence="1">
    <location>
        <begin position="1"/>
        <end position="26"/>
    </location>
</feature>
<evidence type="ECO:0000313" key="2">
    <source>
        <dbReference type="EMBL" id="KAH3698333.1"/>
    </source>
</evidence>
<reference evidence="2" key="1">
    <citation type="journal article" date="2019" name="bioRxiv">
        <title>The Genome of the Zebra Mussel, Dreissena polymorpha: A Resource for Invasive Species Research.</title>
        <authorList>
            <person name="McCartney M.A."/>
            <person name="Auch B."/>
            <person name="Kono T."/>
            <person name="Mallez S."/>
            <person name="Zhang Y."/>
            <person name="Obille A."/>
            <person name="Becker A."/>
            <person name="Abrahante J.E."/>
            <person name="Garbe J."/>
            <person name="Badalamenti J.P."/>
            <person name="Herman A."/>
            <person name="Mangelson H."/>
            <person name="Liachko I."/>
            <person name="Sullivan S."/>
            <person name="Sone E.D."/>
            <person name="Koren S."/>
            <person name="Silverstein K.A.T."/>
            <person name="Beckman K.B."/>
            <person name="Gohl D.M."/>
        </authorList>
    </citation>
    <scope>NUCLEOTIDE SEQUENCE</scope>
    <source>
        <strain evidence="2">Duluth1</strain>
        <tissue evidence="2">Whole animal</tissue>
    </source>
</reference>
<keyword evidence="1" id="KW-0732">Signal</keyword>
<name>A0A9D4BMB4_DREPO</name>
<comment type="caution">
    <text evidence="2">The sequence shown here is derived from an EMBL/GenBank/DDBJ whole genome shotgun (WGS) entry which is preliminary data.</text>
</comment>